<dbReference type="OrthoDB" id="5470213at2759"/>
<dbReference type="EMBL" id="ML121719">
    <property type="protein sequence ID" value="RPB18051.1"/>
    <property type="molecule type" value="Genomic_DNA"/>
</dbReference>
<protein>
    <submittedName>
        <fullName evidence="2">Uncharacterized protein</fullName>
    </submittedName>
</protein>
<dbReference type="Proteomes" id="UP000267821">
    <property type="component" value="Unassembled WGS sequence"/>
</dbReference>
<feature type="compositionally biased region" description="Acidic residues" evidence="1">
    <location>
        <begin position="68"/>
        <end position="85"/>
    </location>
</feature>
<accession>A0A3N4LBN0</accession>
<evidence type="ECO:0000313" key="2">
    <source>
        <dbReference type="EMBL" id="RPB18051.1"/>
    </source>
</evidence>
<proteinExistence type="predicted"/>
<dbReference type="InParanoid" id="A0A3N4LBN0"/>
<keyword evidence="3" id="KW-1185">Reference proteome</keyword>
<gene>
    <name evidence="2" type="ORF">L211DRAFT_854528</name>
</gene>
<reference evidence="2 3" key="1">
    <citation type="journal article" date="2018" name="Nat. Ecol. Evol.">
        <title>Pezizomycetes genomes reveal the molecular basis of ectomycorrhizal truffle lifestyle.</title>
        <authorList>
            <person name="Murat C."/>
            <person name="Payen T."/>
            <person name="Noel B."/>
            <person name="Kuo A."/>
            <person name="Morin E."/>
            <person name="Chen J."/>
            <person name="Kohler A."/>
            <person name="Krizsan K."/>
            <person name="Balestrini R."/>
            <person name="Da Silva C."/>
            <person name="Montanini B."/>
            <person name="Hainaut M."/>
            <person name="Levati E."/>
            <person name="Barry K.W."/>
            <person name="Belfiori B."/>
            <person name="Cichocki N."/>
            <person name="Clum A."/>
            <person name="Dockter R.B."/>
            <person name="Fauchery L."/>
            <person name="Guy J."/>
            <person name="Iotti M."/>
            <person name="Le Tacon F."/>
            <person name="Lindquist E.A."/>
            <person name="Lipzen A."/>
            <person name="Malagnac F."/>
            <person name="Mello A."/>
            <person name="Molinier V."/>
            <person name="Miyauchi S."/>
            <person name="Poulain J."/>
            <person name="Riccioni C."/>
            <person name="Rubini A."/>
            <person name="Sitrit Y."/>
            <person name="Splivallo R."/>
            <person name="Traeger S."/>
            <person name="Wang M."/>
            <person name="Zifcakova L."/>
            <person name="Wipf D."/>
            <person name="Zambonelli A."/>
            <person name="Paolocci F."/>
            <person name="Nowrousian M."/>
            <person name="Ottonello S."/>
            <person name="Baldrian P."/>
            <person name="Spatafora J.W."/>
            <person name="Henrissat B."/>
            <person name="Nagy L.G."/>
            <person name="Aury J.M."/>
            <person name="Wincker P."/>
            <person name="Grigoriev I.V."/>
            <person name="Bonfante P."/>
            <person name="Martin F.M."/>
        </authorList>
    </citation>
    <scope>NUCLEOTIDE SEQUENCE [LARGE SCALE GENOMIC DNA]</scope>
    <source>
        <strain evidence="2 3">ATCC MYA-4762</strain>
    </source>
</reference>
<name>A0A3N4LBN0_9PEZI</name>
<organism evidence="2 3">
    <name type="scientific">Terfezia boudieri ATCC MYA-4762</name>
    <dbReference type="NCBI Taxonomy" id="1051890"/>
    <lineage>
        <taxon>Eukaryota</taxon>
        <taxon>Fungi</taxon>
        <taxon>Dikarya</taxon>
        <taxon>Ascomycota</taxon>
        <taxon>Pezizomycotina</taxon>
        <taxon>Pezizomycetes</taxon>
        <taxon>Pezizales</taxon>
        <taxon>Pezizaceae</taxon>
        <taxon>Terfezia</taxon>
    </lineage>
</organism>
<evidence type="ECO:0000313" key="3">
    <source>
        <dbReference type="Proteomes" id="UP000267821"/>
    </source>
</evidence>
<feature type="compositionally biased region" description="Acidic residues" evidence="1">
    <location>
        <begin position="95"/>
        <end position="105"/>
    </location>
</feature>
<sequence length="127" mass="14577">MILKVTQWEIVKKGNKSGKTVRWQQDTAYEVDPEEVADFSKHLTEQLRSAGVQAAQRDRDEEDHGSTTEEDIWGQIEDEGNEDSGGETNTRDDITREEEEEEEGELIQCAQKEYQGTAGIRDWEEDD</sequence>
<feature type="compositionally biased region" description="Basic and acidic residues" evidence="1">
    <location>
        <begin position="56"/>
        <end position="67"/>
    </location>
</feature>
<dbReference type="AlphaFoldDB" id="A0A3N4LBN0"/>
<feature type="region of interest" description="Disordered" evidence="1">
    <location>
        <begin position="40"/>
        <end position="127"/>
    </location>
</feature>
<evidence type="ECO:0000256" key="1">
    <source>
        <dbReference type="SAM" id="MobiDB-lite"/>
    </source>
</evidence>